<gene>
    <name evidence="4" type="ORF">D3H65_25400</name>
</gene>
<evidence type="ECO:0000256" key="2">
    <source>
        <dbReference type="ARBA" id="ARBA00022679"/>
    </source>
</evidence>
<name>A0A3B7MVM4_9BACT</name>
<keyword evidence="2 4" id="KW-0808">Transferase</keyword>
<proteinExistence type="predicted"/>
<keyword evidence="3" id="KW-0949">S-adenosyl-L-methionine</keyword>
<protein>
    <submittedName>
        <fullName evidence="4">Class I SAM-dependent methyltransferase</fullName>
    </submittedName>
</protein>
<dbReference type="GO" id="GO:0008168">
    <property type="term" value="F:methyltransferase activity"/>
    <property type="evidence" value="ECO:0007669"/>
    <property type="project" value="UniProtKB-KW"/>
</dbReference>
<reference evidence="4 5" key="1">
    <citation type="submission" date="2018-09" db="EMBL/GenBank/DDBJ databases">
        <title>Genome sequencing of strain 6GH32-13.</title>
        <authorList>
            <person name="Weon H.-Y."/>
            <person name="Heo J."/>
            <person name="Kwon S.-W."/>
        </authorList>
    </citation>
    <scope>NUCLEOTIDE SEQUENCE [LARGE SCALE GENOMIC DNA]</scope>
    <source>
        <strain evidence="4 5">5GH32-13</strain>
    </source>
</reference>
<dbReference type="SUPFAM" id="SSF53335">
    <property type="entry name" value="S-adenosyl-L-methionine-dependent methyltransferases"/>
    <property type="match status" value="1"/>
</dbReference>
<dbReference type="Gene3D" id="3.40.50.150">
    <property type="entry name" value="Vaccinia Virus protein VP39"/>
    <property type="match status" value="1"/>
</dbReference>
<evidence type="ECO:0000313" key="4">
    <source>
        <dbReference type="EMBL" id="AXY77110.1"/>
    </source>
</evidence>
<dbReference type="CDD" id="cd02440">
    <property type="entry name" value="AdoMet_MTases"/>
    <property type="match status" value="1"/>
</dbReference>
<dbReference type="OrthoDB" id="3896938at2"/>
<keyword evidence="5" id="KW-1185">Reference proteome</keyword>
<dbReference type="Proteomes" id="UP000263900">
    <property type="component" value="Chromosome"/>
</dbReference>
<evidence type="ECO:0000256" key="3">
    <source>
        <dbReference type="ARBA" id="ARBA00022691"/>
    </source>
</evidence>
<organism evidence="4 5">
    <name type="scientific">Paraflavitalea soli</name>
    <dbReference type="NCBI Taxonomy" id="2315862"/>
    <lineage>
        <taxon>Bacteria</taxon>
        <taxon>Pseudomonadati</taxon>
        <taxon>Bacteroidota</taxon>
        <taxon>Chitinophagia</taxon>
        <taxon>Chitinophagales</taxon>
        <taxon>Chitinophagaceae</taxon>
        <taxon>Paraflavitalea</taxon>
    </lineage>
</organism>
<accession>A0A3B7MVM4</accession>
<dbReference type="PANTHER" id="PTHR43464">
    <property type="entry name" value="METHYLTRANSFERASE"/>
    <property type="match status" value="1"/>
</dbReference>
<sequence length="225" mass="25629">MQQIDVKVYGNSGNDNVLREVPTSARTVLDIGCGRGDNARHLKERGMIVDGISISEKEILLAAPYLRNGLLHNAEQGLPADIKMNKYDVIICSHVIEHIQYPERLLEDIRSIMKPESIFIVALPNIMHYRSRWELMKGNFKYQTSGIWDNTHVKWYTFSSAIQLLSDNGFEVVKGDVTGTIPFLSLFRKISTEKSRRTFFNLLKGISKGFFGYELLYVSKIKPTA</sequence>
<evidence type="ECO:0000313" key="5">
    <source>
        <dbReference type="Proteomes" id="UP000263900"/>
    </source>
</evidence>
<dbReference type="KEGG" id="pseg:D3H65_25400"/>
<dbReference type="RefSeq" id="WP_119052986.1">
    <property type="nucleotide sequence ID" value="NZ_CP032157.1"/>
</dbReference>
<evidence type="ECO:0000256" key="1">
    <source>
        <dbReference type="ARBA" id="ARBA00022603"/>
    </source>
</evidence>
<dbReference type="InterPro" id="IPR029063">
    <property type="entry name" value="SAM-dependent_MTases_sf"/>
</dbReference>
<dbReference type="EMBL" id="CP032157">
    <property type="protein sequence ID" value="AXY77110.1"/>
    <property type="molecule type" value="Genomic_DNA"/>
</dbReference>
<dbReference type="AlphaFoldDB" id="A0A3B7MVM4"/>
<dbReference type="GO" id="GO:0032259">
    <property type="term" value="P:methylation"/>
    <property type="evidence" value="ECO:0007669"/>
    <property type="project" value="UniProtKB-KW"/>
</dbReference>
<keyword evidence="1 4" id="KW-0489">Methyltransferase</keyword>
<dbReference type="Pfam" id="PF13489">
    <property type="entry name" value="Methyltransf_23"/>
    <property type="match status" value="1"/>
</dbReference>
<dbReference type="PANTHER" id="PTHR43464:SF19">
    <property type="entry name" value="UBIQUINONE BIOSYNTHESIS O-METHYLTRANSFERASE, MITOCHONDRIAL"/>
    <property type="match status" value="1"/>
</dbReference>